<evidence type="ECO:0000313" key="6">
    <source>
        <dbReference type="EMBL" id="GID49452.1"/>
    </source>
</evidence>
<evidence type="ECO:0000256" key="1">
    <source>
        <dbReference type="ARBA" id="ARBA00004127"/>
    </source>
</evidence>
<keyword evidence="3 5" id="KW-1133">Transmembrane helix</keyword>
<protein>
    <recommendedName>
        <fullName evidence="7">Protein-S-isoprenylcysteine O-methyltransferase Ste14</fullName>
    </recommendedName>
</protein>
<organism evidence="6">
    <name type="scientific">Actinoplanes campanulatus</name>
    <dbReference type="NCBI Taxonomy" id="113559"/>
    <lineage>
        <taxon>Bacteria</taxon>
        <taxon>Bacillati</taxon>
        <taxon>Actinomycetota</taxon>
        <taxon>Actinomycetes</taxon>
        <taxon>Micromonosporales</taxon>
        <taxon>Micromonosporaceae</taxon>
        <taxon>Actinoplanes</taxon>
    </lineage>
</organism>
<dbReference type="EMBL" id="BOMF01000128">
    <property type="protein sequence ID" value="GID49452.1"/>
    <property type="molecule type" value="Genomic_DNA"/>
</dbReference>
<name>A0ABQ3WT75_9ACTN</name>
<dbReference type="InterPro" id="IPR007318">
    <property type="entry name" value="Phopholipid_MeTrfase"/>
</dbReference>
<proteinExistence type="predicted"/>
<keyword evidence="2 5" id="KW-0812">Transmembrane</keyword>
<dbReference type="Pfam" id="PF04191">
    <property type="entry name" value="PEMT"/>
    <property type="match status" value="1"/>
</dbReference>
<evidence type="ECO:0000256" key="3">
    <source>
        <dbReference type="ARBA" id="ARBA00022989"/>
    </source>
</evidence>
<feature type="transmembrane region" description="Helical" evidence="5">
    <location>
        <begin position="43"/>
        <end position="61"/>
    </location>
</feature>
<dbReference type="InterPro" id="IPR052527">
    <property type="entry name" value="Metal_cation-efflux_comp"/>
</dbReference>
<accession>A0ABQ3WT75</accession>
<comment type="subcellular location">
    <subcellularLocation>
        <location evidence="1">Endomembrane system</location>
        <topology evidence="1">Multi-pass membrane protein</topology>
    </subcellularLocation>
</comment>
<dbReference type="RefSeq" id="WP_204299562.1">
    <property type="nucleotide sequence ID" value="NZ_BAAAGQ010000020.1"/>
</dbReference>
<evidence type="ECO:0000256" key="5">
    <source>
        <dbReference type="SAM" id="Phobius"/>
    </source>
</evidence>
<keyword evidence="4 5" id="KW-0472">Membrane</keyword>
<dbReference type="Gene3D" id="1.20.120.1630">
    <property type="match status" value="1"/>
</dbReference>
<dbReference type="PANTHER" id="PTHR43847:SF1">
    <property type="entry name" value="BLL3993 PROTEIN"/>
    <property type="match status" value="1"/>
</dbReference>
<evidence type="ECO:0000256" key="4">
    <source>
        <dbReference type="ARBA" id="ARBA00023136"/>
    </source>
</evidence>
<feature type="transmembrane region" description="Helical" evidence="5">
    <location>
        <begin position="81"/>
        <end position="99"/>
    </location>
</feature>
<evidence type="ECO:0000256" key="2">
    <source>
        <dbReference type="ARBA" id="ARBA00022692"/>
    </source>
</evidence>
<dbReference type="PANTHER" id="PTHR43847">
    <property type="entry name" value="BLL3993 PROTEIN"/>
    <property type="match status" value="1"/>
</dbReference>
<sequence>MAWLAFTLYLTGILTAFVLRTWLHRRRTGDSGHRHSHPPTGSAAWWAQALLGIGTLGGFIAPLLDATGTLDPLPALHHPPIQVIGTAVALIGFFGVYAAQQAMGNSWRIGVDAAERTTLVTTGVFDLVRNPVFTAIITAMAGISAMTPTWAQLLALAAVVAGIELQARVVEEPYLRATHGTAYTDYTRRTGRFLPGLGRTTSTTGQRRSG</sequence>
<evidence type="ECO:0008006" key="7">
    <source>
        <dbReference type="Google" id="ProtNLM"/>
    </source>
</evidence>
<comment type="caution">
    <text evidence="6">The sequence shown here is derived from an EMBL/GenBank/DDBJ whole genome shotgun (WGS) entry which is preliminary data.</text>
</comment>
<feature type="transmembrane region" description="Helical" evidence="5">
    <location>
        <begin position="6"/>
        <end position="23"/>
    </location>
</feature>
<gene>
    <name evidence="6" type="ORF">Aca07nite_67270</name>
</gene>
<reference evidence="6" key="1">
    <citation type="submission" date="2021-01" db="EMBL/GenBank/DDBJ databases">
        <title>Whole genome shotgun sequence of Actinoplanes capillaceus NBRC 16408.</title>
        <authorList>
            <person name="Komaki H."/>
            <person name="Tamura T."/>
        </authorList>
    </citation>
    <scope>NUCLEOTIDE SEQUENCE [LARGE SCALE GENOMIC DNA]</scope>
    <source>
        <strain evidence="6">NBRC 16408</strain>
    </source>
</reference>